<dbReference type="Proteomes" id="UP000765509">
    <property type="component" value="Unassembled WGS sequence"/>
</dbReference>
<gene>
    <name evidence="1" type="ORF">O181_112672</name>
</gene>
<dbReference type="AlphaFoldDB" id="A0A9Q3K454"/>
<name>A0A9Q3K454_9BASI</name>
<evidence type="ECO:0000313" key="2">
    <source>
        <dbReference type="Proteomes" id="UP000765509"/>
    </source>
</evidence>
<proteinExistence type="predicted"/>
<accession>A0A9Q3K454</accession>
<sequence>MNSPSFVSPFSWPGFRILNDNPSFAEEGKLQYESQQSIYMNEHQYQQLHANKPEGFFNAIIIDSPHYRPTDQSLFGEEAPHPRRNFLVACVSRAHSDNSAGCRLLQSIVDDSIITC</sequence>
<dbReference type="EMBL" id="AVOT02091082">
    <property type="protein sequence ID" value="MBW0572957.1"/>
    <property type="molecule type" value="Genomic_DNA"/>
</dbReference>
<protein>
    <submittedName>
        <fullName evidence="1">Uncharacterized protein</fullName>
    </submittedName>
</protein>
<keyword evidence="2" id="KW-1185">Reference proteome</keyword>
<comment type="caution">
    <text evidence="1">The sequence shown here is derived from an EMBL/GenBank/DDBJ whole genome shotgun (WGS) entry which is preliminary data.</text>
</comment>
<reference evidence="1" key="1">
    <citation type="submission" date="2021-03" db="EMBL/GenBank/DDBJ databases">
        <title>Draft genome sequence of rust myrtle Austropuccinia psidii MF-1, a brazilian biotype.</title>
        <authorList>
            <person name="Quecine M.C."/>
            <person name="Pachon D.M.R."/>
            <person name="Bonatelli M.L."/>
            <person name="Correr F.H."/>
            <person name="Franceschini L.M."/>
            <person name="Leite T.F."/>
            <person name="Margarido G.R.A."/>
            <person name="Almeida C.A."/>
            <person name="Ferrarezi J.A."/>
            <person name="Labate C.A."/>
        </authorList>
    </citation>
    <scope>NUCLEOTIDE SEQUENCE</scope>
    <source>
        <strain evidence="1">MF-1</strain>
    </source>
</reference>
<organism evidence="1 2">
    <name type="scientific">Austropuccinia psidii MF-1</name>
    <dbReference type="NCBI Taxonomy" id="1389203"/>
    <lineage>
        <taxon>Eukaryota</taxon>
        <taxon>Fungi</taxon>
        <taxon>Dikarya</taxon>
        <taxon>Basidiomycota</taxon>
        <taxon>Pucciniomycotina</taxon>
        <taxon>Pucciniomycetes</taxon>
        <taxon>Pucciniales</taxon>
        <taxon>Sphaerophragmiaceae</taxon>
        <taxon>Austropuccinia</taxon>
    </lineage>
</organism>
<evidence type="ECO:0000313" key="1">
    <source>
        <dbReference type="EMBL" id="MBW0572957.1"/>
    </source>
</evidence>